<evidence type="ECO:0000313" key="4">
    <source>
        <dbReference type="Proteomes" id="UP000256964"/>
    </source>
</evidence>
<feature type="transmembrane region" description="Helical" evidence="2">
    <location>
        <begin position="71"/>
        <end position="93"/>
    </location>
</feature>
<dbReference type="EMBL" id="KZ857481">
    <property type="protein sequence ID" value="RDX42603.1"/>
    <property type="molecule type" value="Genomic_DNA"/>
</dbReference>
<evidence type="ECO:0000256" key="2">
    <source>
        <dbReference type="SAM" id="Phobius"/>
    </source>
</evidence>
<keyword evidence="2" id="KW-0472">Membrane</keyword>
<feature type="compositionally biased region" description="Basic and acidic residues" evidence="1">
    <location>
        <begin position="275"/>
        <end position="288"/>
    </location>
</feature>
<name>A0A371CQN5_9APHY</name>
<gene>
    <name evidence="3" type="ORF">OH76DRAFT_95007</name>
</gene>
<evidence type="ECO:0000256" key="1">
    <source>
        <dbReference type="SAM" id="MobiDB-lite"/>
    </source>
</evidence>
<dbReference type="AlphaFoldDB" id="A0A371CQN5"/>
<evidence type="ECO:0000313" key="3">
    <source>
        <dbReference type="EMBL" id="RDX42603.1"/>
    </source>
</evidence>
<feature type="region of interest" description="Disordered" evidence="1">
    <location>
        <begin position="147"/>
        <end position="178"/>
    </location>
</feature>
<feature type="compositionally biased region" description="Low complexity" evidence="1">
    <location>
        <begin position="150"/>
        <end position="160"/>
    </location>
</feature>
<sequence>METIIGTEIITESLPTSGFSLFTLVETKTEVITRSVSVVLSSVLVEQTASSTYAPPTPSASPSSRNAPVPVIVGSICGTLVPLLVAIVLCVVVRRRRSRLRHNGSLRPFIEEFASAAHRASLVSARPVSTDHSGDCYEPTLCTSNMAVGSSSPSSSSSPEPHSPKPMPDDMLPNHTLGCQFEEHGLPPDSLARLAASASPPARRMRILPEAIAEGRTSPSIPGATPLVLSTEGGRTVLYAPINLGTSGTPIRLSSLLRRLGSGLAGIHNGGFSGGRDEVDSGMRIHDDLESDVPPPPYTTE</sequence>
<accession>A0A371CQN5</accession>
<protein>
    <submittedName>
        <fullName evidence="3">Uncharacterized protein</fullName>
    </submittedName>
</protein>
<reference evidence="3 4" key="1">
    <citation type="journal article" date="2018" name="Biotechnol. Biofuels">
        <title>Integrative visual omics of the white-rot fungus Polyporus brumalis exposes the biotechnological potential of its oxidative enzymes for delignifying raw plant biomass.</title>
        <authorList>
            <person name="Miyauchi S."/>
            <person name="Rancon A."/>
            <person name="Drula E."/>
            <person name="Hage H."/>
            <person name="Chaduli D."/>
            <person name="Favel A."/>
            <person name="Grisel S."/>
            <person name="Henrissat B."/>
            <person name="Herpoel-Gimbert I."/>
            <person name="Ruiz-Duenas F.J."/>
            <person name="Chevret D."/>
            <person name="Hainaut M."/>
            <person name="Lin J."/>
            <person name="Wang M."/>
            <person name="Pangilinan J."/>
            <person name="Lipzen A."/>
            <person name="Lesage-Meessen L."/>
            <person name="Navarro D."/>
            <person name="Riley R."/>
            <person name="Grigoriev I.V."/>
            <person name="Zhou S."/>
            <person name="Raouche S."/>
            <person name="Rosso M.N."/>
        </authorList>
    </citation>
    <scope>NUCLEOTIDE SEQUENCE [LARGE SCALE GENOMIC DNA]</scope>
    <source>
        <strain evidence="3 4">BRFM 1820</strain>
    </source>
</reference>
<feature type="region of interest" description="Disordered" evidence="1">
    <location>
        <begin position="270"/>
        <end position="301"/>
    </location>
</feature>
<organism evidence="3 4">
    <name type="scientific">Lentinus brumalis</name>
    <dbReference type="NCBI Taxonomy" id="2498619"/>
    <lineage>
        <taxon>Eukaryota</taxon>
        <taxon>Fungi</taxon>
        <taxon>Dikarya</taxon>
        <taxon>Basidiomycota</taxon>
        <taxon>Agaricomycotina</taxon>
        <taxon>Agaricomycetes</taxon>
        <taxon>Polyporales</taxon>
        <taxon>Polyporaceae</taxon>
        <taxon>Lentinus</taxon>
    </lineage>
</organism>
<proteinExistence type="predicted"/>
<keyword evidence="4" id="KW-1185">Reference proteome</keyword>
<dbReference type="Proteomes" id="UP000256964">
    <property type="component" value="Unassembled WGS sequence"/>
</dbReference>
<keyword evidence="2" id="KW-0812">Transmembrane</keyword>
<dbReference type="OrthoDB" id="10629428at2759"/>
<keyword evidence="2" id="KW-1133">Transmembrane helix</keyword>